<dbReference type="SUPFAM" id="SSF53850">
    <property type="entry name" value="Periplasmic binding protein-like II"/>
    <property type="match status" value="1"/>
</dbReference>
<accession>A0A8E2WB18</accession>
<reference evidence="4 5" key="1">
    <citation type="submission" date="2018-05" db="EMBL/GenBank/DDBJ databases">
        <title>Genomic Encyclopedia of Type Strains, Phase IV (KMG-IV): sequencing the most valuable type-strain genomes for metagenomic binning, comparative biology and taxonomic classification.</title>
        <authorList>
            <person name="Goeker M."/>
        </authorList>
    </citation>
    <scope>NUCLEOTIDE SEQUENCE [LARGE SCALE GENOMIC DNA]</scope>
    <source>
        <strain evidence="4 5">DSM 2626</strain>
    </source>
</reference>
<feature type="domain" description="Solute-binding protein family 3/N-terminal" evidence="3">
    <location>
        <begin position="48"/>
        <end position="276"/>
    </location>
</feature>
<dbReference type="CDD" id="cd01004">
    <property type="entry name" value="PBP2_MidA_like"/>
    <property type="match status" value="1"/>
</dbReference>
<dbReference type="Proteomes" id="UP000245631">
    <property type="component" value="Unassembled WGS sequence"/>
</dbReference>
<proteinExistence type="predicted"/>
<organism evidence="4 5">
    <name type="scientific">Rhizobium loti</name>
    <name type="common">Mesorhizobium loti</name>
    <dbReference type="NCBI Taxonomy" id="381"/>
    <lineage>
        <taxon>Bacteria</taxon>
        <taxon>Pseudomonadati</taxon>
        <taxon>Pseudomonadota</taxon>
        <taxon>Alphaproteobacteria</taxon>
        <taxon>Hyphomicrobiales</taxon>
        <taxon>Phyllobacteriaceae</taxon>
        <taxon>Mesorhizobium</taxon>
    </lineage>
</organism>
<dbReference type="SMART" id="SM00062">
    <property type="entry name" value="PBPb"/>
    <property type="match status" value="1"/>
</dbReference>
<dbReference type="EMBL" id="QGGH01000010">
    <property type="protein sequence ID" value="PWJ88579.1"/>
    <property type="molecule type" value="Genomic_DNA"/>
</dbReference>
<comment type="caution">
    <text evidence="4">The sequence shown here is derived from an EMBL/GenBank/DDBJ whole genome shotgun (WGS) entry which is preliminary data.</text>
</comment>
<dbReference type="Pfam" id="PF00497">
    <property type="entry name" value="SBP_bac_3"/>
    <property type="match status" value="1"/>
</dbReference>
<feature type="signal peptide" evidence="2">
    <location>
        <begin position="1"/>
        <end position="29"/>
    </location>
</feature>
<evidence type="ECO:0000313" key="5">
    <source>
        <dbReference type="Proteomes" id="UP000245631"/>
    </source>
</evidence>
<feature type="chain" id="PRO_5034150507" evidence="2">
    <location>
        <begin position="30"/>
        <end position="288"/>
    </location>
</feature>
<evidence type="ECO:0000256" key="1">
    <source>
        <dbReference type="ARBA" id="ARBA00022729"/>
    </source>
</evidence>
<name>A0A8E2WB18_RHILI</name>
<sequence length="288" mass="30938">MTTSTAATISRILACAMVSLGVLASAASAGTDDKLRAMLPAKVRDSGALNIAISLAYPPMEYSDAGSTDLKGADIDMAKEVADRLGLKPNFQNVEFPQLITSVTTGRADMIWTAFSDLTERQTQLDFIDYFQTGNQLYSMVKNQETIKSVKDLCGKAVAVATGTSWVGLVERVGKETCTQGSPLTVLQLPTEAEHILQMKQDRAQASIMGFEGILELQKQKPGEFYTIGDLLEPGHYGIAFAKDSGDLQKAVKATLEAMKADGTYVAILDHYGLKNAAVPEFTVNAGR</sequence>
<keyword evidence="1 2" id="KW-0732">Signal</keyword>
<dbReference type="Gene3D" id="3.40.190.10">
    <property type="entry name" value="Periplasmic binding protein-like II"/>
    <property type="match status" value="2"/>
</dbReference>
<dbReference type="RefSeq" id="WP_109669928.1">
    <property type="nucleotide sequence ID" value="NZ_QGGH01000010.1"/>
</dbReference>
<evidence type="ECO:0000259" key="3">
    <source>
        <dbReference type="SMART" id="SM00062"/>
    </source>
</evidence>
<gene>
    <name evidence="4" type="ORF">C8D77_11046</name>
</gene>
<dbReference type="PANTHER" id="PTHR35936">
    <property type="entry name" value="MEMBRANE-BOUND LYTIC MUREIN TRANSGLYCOSYLASE F"/>
    <property type="match status" value="1"/>
</dbReference>
<dbReference type="GeneID" id="61054660"/>
<evidence type="ECO:0000313" key="4">
    <source>
        <dbReference type="EMBL" id="PWJ88579.1"/>
    </source>
</evidence>
<evidence type="ECO:0000256" key="2">
    <source>
        <dbReference type="SAM" id="SignalP"/>
    </source>
</evidence>
<dbReference type="AlphaFoldDB" id="A0A8E2WB18"/>
<dbReference type="PANTHER" id="PTHR35936:SF17">
    <property type="entry name" value="ARGININE-BINDING EXTRACELLULAR PROTEIN ARTP"/>
    <property type="match status" value="1"/>
</dbReference>
<dbReference type="InterPro" id="IPR001638">
    <property type="entry name" value="Solute-binding_3/MltF_N"/>
</dbReference>
<protein>
    <submittedName>
        <fullName evidence="4">Amino acid ABC transporter substrate-binding protein (PAAT family)</fullName>
    </submittedName>
</protein>